<dbReference type="Proteomes" id="UP000006873">
    <property type="component" value="Chromosome"/>
</dbReference>
<keyword evidence="4" id="KW-0804">Transcription</keyword>
<dbReference type="GO" id="GO:0003700">
    <property type="term" value="F:DNA-binding transcription factor activity"/>
    <property type="evidence" value="ECO:0007669"/>
    <property type="project" value="InterPro"/>
</dbReference>
<dbReference type="PRINTS" id="PR00039">
    <property type="entry name" value="HTHLYSR"/>
</dbReference>
<evidence type="ECO:0000256" key="2">
    <source>
        <dbReference type="ARBA" id="ARBA00023015"/>
    </source>
</evidence>
<name>E3GL87_9FIRM</name>
<organism evidence="6 7">
    <name type="scientific">Eubacterium callanderi</name>
    <dbReference type="NCBI Taxonomy" id="53442"/>
    <lineage>
        <taxon>Bacteria</taxon>
        <taxon>Bacillati</taxon>
        <taxon>Bacillota</taxon>
        <taxon>Clostridia</taxon>
        <taxon>Eubacteriales</taxon>
        <taxon>Eubacteriaceae</taxon>
        <taxon>Eubacterium</taxon>
    </lineage>
</organism>
<evidence type="ECO:0000256" key="3">
    <source>
        <dbReference type="ARBA" id="ARBA00023125"/>
    </source>
</evidence>
<evidence type="ECO:0000259" key="5">
    <source>
        <dbReference type="PROSITE" id="PS50931"/>
    </source>
</evidence>
<evidence type="ECO:0000313" key="6">
    <source>
        <dbReference type="EMBL" id="ADO36378.1"/>
    </source>
</evidence>
<dbReference type="GO" id="GO:0032993">
    <property type="term" value="C:protein-DNA complex"/>
    <property type="evidence" value="ECO:0007669"/>
    <property type="project" value="TreeGrafter"/>
</dbReference>
<dbReference type="FunFam" id="1.10.10.10:FF:000001">
    <property type="entry name" value="LysR family transcriptional regulator"/>
    <property type="match status" value="1"/>
</dbReference>
<keyword evidence="2" id="KW-0805">Transcription regulation</keyword>
<reference key="1">
    <citation type="submission" date="2010-09" db="EMBL/GenBank/DDBJ databases">
        <authorList>
            <person name="Roh H."/>
            <person name="Ko H.-J."/>
            <person name="Kim D."/>
            <person name="Choi D.G."/>
            <person name="Park S."/>
            <person name="Kim S."/>
            <person name="Kim K.H."/>
            <person name="Chang I.S."/>
            <person name="Choi I.-G."/>
        </authorList>
    </citation>
    <scope>NUCLEOTIDE SEQUENCE</scope>
    <source>
        <strain>KIST612</strain>
    </source>
</reference>
<evidence type="ECO:0000313" key="7">
    <source>
        <dbReference type="Proteomes" id="UP000006873"/>
    </source>
</evidence>
<dbReference type="KEGG" id="elm:ELI_1392"/>
<gene>
    <name evidence="6" type="ordered locus">ELI_1392</name>
</gene>
<dbReference type="PANTHER" id="PTHR30346">
    <property type="entry name" value="TRANSCRIPTIONAL DUAL REGULATOR HCAR-RELATED"/>
    <property type="match status" value="1"/>
</dbReference>
<dbReference type="InterPro" id="IPR000847">
    <property type="entry name" value="LysR_HTH_N"/>
</dbReference>
<dbReference type="InterPro" id="IPR036390">
    <property type="entry name" value="WH_DNA-bd_sf"/>
</dbReference>
<feature type="domain" description="HTH lysR-type" evidence="5">
    <location>
        <begin position="15"/>
        <end position="72"/>
    </location>
</feature>
<dbReference type="AlphaFoldDB" id="E3GL87"/>
<evidence type="ECO:0000256" key="1">
    <source>
        <dbReference type="ARBA" id="ARBA00009437"/>
    </source>
</evidence>
<comment type="similarity">
    <text evidence="1">Belongs to the LysR transcriptional regulatory family.</text>
</comment>
<dbReference type="InterPro" id="IPR036388">
    <property type="entry name" value="WH-like_DNA-bd_sf"/>
</dbReference>
<dbReference type="Gene3D" id="1.10.10.10">
    <property type="entry name" value="Winged helix-like DNA-binding domain superfamily/Winged helix DNA-binding domain"/>
    <property type="match status" value="1"/>
</dbReference>
<dbReference type="eggNOG" id="COG0583">
    <property type="taxonomic scope" value="Bacteria"/>
</dbReference>
<dbReference type="Pfam" id="PF00126">
    <property type="entry name" value="HTH_1"/>
    <property type="match status" value="1"/>
</dbReference>
<dbReference type="SUPFAM" id="SSF46785">
    <property type="entry name" value="Winged helix' DNA-binding domain"/>
    <property type="match status" value="1"/>
</dbReference>
<protein>
    <recommendedName>
        <fullName evidence="5">HTH lysR-type domain-containing protein</fullName>
    </recommendedName>
</protein>
<dbReference type="PANTHER" id="PTHR30346:SF28">
    <property type="entry name" value="HTH-TYPE TRANSCRIPTIONAL REGULATOR CYNR"/>
    <property type="match status" value="1"/>
</dbReference>
<sequence length="105" mass="12048">MYQYIQEIIERPEKMNLNHLYYFKTLAGLEHYAKAAKELNISQPSLSYAIAGLEKELGVPLFRKKGRNVVLTSYGKAFEEYVTIAIAQLEDGVRFIQNMDGEEKA</sequence>
<keyword evidence="3" id="KW-0238">DNA-binding</keyword>
<reference evidence="6 7" key="2">
    <citation type="journal article" date="2011" name="J. Bacteriol.">
        <title>Complete genome sequence of a carbon monoxide-utilizing acetogen, Eubacterium limosum KIST612.</title>
        <authorList>
            <person name="Roh H."/>
            <person name="Ko H.J."/>
            <person name="Kim D."/>
            <person name="Choi D.G."/>
            <person name="Park S."/>
            <person name="Kim S."/>
            <person name="Chang I.S."/>
            <person name="Choi I.G."/>
        </authorList>
    </citation>
    <scope>NUCLEOTIDE SEQUENCE [LARGE SCALE GENOMIC DNA]</scope>
    <source>
        <strain evidence="6 7">KIST612</strain>
    </source>
</reference>
<proteinExistence type="inferred from homology"/>
<dbReference type="HOGENOM" id="CLU_039613_20_10_9"/>
<dbReference type="PROSITE" id="PS50931">
    <property type="entry name" value="HTH_LYSR"/>
    <property type="match status" value="1"/>
</dbReference>
<dbReference type="GO" id="GO:0003677">
    <property type="term" value="F:DNA binding"/>
    <property type="evidence" value="ECO:0007669"/>
    <property type="project" value="UniProtKB-KW"/>
</dbReference>
<dbReference type="EMBL" id="CP002273">
    <property type="protein sequence ID" value="ADO36378.1"/>
    <property type="molecule type" value="Genomic_DNA"/>
</dbReference>
<accession>E3GL87</accession>
<evidence type="ECO:0000256" key="4">
    <source>
        <dbReference type="ARBA" id="ARBA00023163"/>
    </source>
</evidence>
<keyword evidence="7" id="KW-1185">Reference proteome</keyword>